<dbReference type="Pfam" id="PF13456">
    <property type="entry name" value="RVT_3"/>
    <property type="match status" value="1"/>
</dbReference>
<dbReference type="AlphaFoldDB" id="A0AAD4ZLN5"/>
<dbReference type="InterPro" id="IPR012337">
    <property type="entry name" value="RNaseH-like_sf"/>
</dbReference>
<dbReference type="Gene3D" id="3.30.420.10">
    <property type="entry name" value="Ribonuclease H-like superfamily/Ribonuclease H"/>
    <property type="match status" value="1"/>
</dbReference>
<dbReference type="Gene3D" id="1.10.340.70">
    <property type="match status" value="1"/>
</dbReference>
<dbReference type="InterPro" id="IPR041577">
    <property type="entry name" value="RT_RNaseH_2"/>
</dbReference>
<dbReference type="Gene3D" id="3.30.70.270">
    <property type="match status" value="2"/>
</dbReference>
<dbReference type="InterPro" id="IPR036397">
    <property type="entry name" value="RNaseH_sf"/>
</dbReference>
<dbReference type="InterPro" id="IPR043502">
    <property type="entry name" value="DNA/RNA_pol_sf"/>
</dbReference>
<feature type="domain" description="RNase H type-1" evidence="1">
    <location>
        <begin position="756"/>
        <end position="885"/>
    </location>
</feature>
<dbReference type="Pfam" id="PF17921">
    <property type="entry name" value="Integrase_H2C2"/>
    <property type="match status" value="1"/>
</dbReference>
<dbReference type="Proteomes" id="UP001054821">
    <property type="component" value="Chromosome 1"/>
</dbReference>
<dbReference type="EMBL" id="JAJFAZ020000001">
    <property type="protein sequence ID" value="KAI5350339.1"/>
    <property type="molecule type" value="Genomic_DNA"/>
</dbReference>
<dbReference type="Gene3D" id="3.10.10.10">
    <property type="entry name" value="HIV Type 1 Reverse Transcriptase, subunit A, domain 1"/>
    <property type="match status" value="1"/>
</dbReference>
<organism evidence="2 3">
    <name type="scientific">Prunus dulcis</name>
    <name type="common">Almond</name>
    <name type="synonym">Amygdalus dulcis</name>
    <dbReference type="NCBI Taxonomy" id="3755"/>
    <lineage>
        <taxon>Eukaryota</taxon>
        <taxon>Viridiplantae</taxon>
        <taxon>Streptophyta</taxon>
        <taxon>Embryophyta</taxon>
        <taxon>Tracheophyta</taxon>
        <taxon>Spermatophyta</taxon>
        <taxon>Magnoliopsida</taxon>
        <taxon>eudicotyledons</taxon>
        <taxon>Gunneridae</taxon>
        <taxon>Pentapetalae</taxon>
        <taxon>rosids</taxon>
        <taxon>fabids</taxon>
        <taxon>Rosales</taxon>
        <taxon>Rosaceae</taxon>
        <taxon>Amygdaloideae</taxon>
        <taxon>Amygdaleae</taxon>
        <taxon>Prunus</taxon>
    </lineage>
</organism>
<dbReference type="InterPro" id="IPR002156">
    <property type="entry name" value="RNaseH_domain"/>
</dbReference>
<name>A0AAD4ZLN5_PRUDU</name>
<dbReference type="GO" id="GO:0004523">
    <property type="term" value="F:RNA-DNA hybrid ribonuclease activity"/>
    <property type="evidence" value="ECO:0007669"/>
    <property type="project" value="InterPro"/>
</dbReference>
<dbReference type="Pfam" id="PF00078">
    <property type="entry name" value="RVT_1"/>
    <property type="match status" value="1"/>
</dbReference>
<dbReference type="PROSITE" id="PS50879">
    <property type="entry name" value="RNASE_H_1"/>
    <property type="match status" value="1"/>
</dbReference>
<dbReference type="PANTHER" id="PTHR48475:SF2">
    <property type="entry name" value="RIBONUCLEASE H"/>
    <property type="match status" value="1"/>
</dbReference>
<evidence type="ECO:0000313" key="3">
    <source>
        <dbReference type="Proteomes" id="UP001054821"/>
    </source>
</evidence>
<dbReference type="InterPro" id="IPR041588">
    <property type="entry name" value="Integrase_H2C2"/>
</dbReference>
<evidence type="ECO:0000259" key="1">
    <source>
        <dbReference type="PROSITE" id="PS50879"/>
    </source>
</evidence>
<protein>
    <recommendedName>
        <fullName evidence="1">RNase H type-1 domain-containing protein</fullName>
    </recommendedName>
</protein>
<comment type="caution">
    <text evidence="2">The sequence shown here is derived from an EMBL/GenBank/DDBJ whole genome shotgun (WGS) entry which is preliminary data.</text>
</comment>
<sequence length="1045" mass="117928">MHIQCKDGLGKYLGLKADFGASKEQIFEYVCQKISERLHGWAEQFLFAIGKEILFKIVAMAMPNHAMSCFKLPVSLCKEIEGEIARFWWKNGADRKPIHWVGWKQLSRLNKDGGLGFRELTCFNLAMLAKIGWRILCQPQSLLGQVLQDKYYPRMRFLEARLGMKVSCGWRCIMQGRQILEAGLRELGVKGMANVAGRIVMLRFGKAFGVYTSPLKLEHLFFRCEFACAIWFTSPLQLDIRQLRGGDFIACWMGLLALYETQDRRCDVLQMVAFVLWRIWKCRNEVVFNGVVVQAGDAVTFLLKQVAEFNAAHVVDSMQGMAQNALAASGVAITVNAKGWWGGYSGMALAVSFVRVARGFGMHVGFNGGGGGGAGNSSPLLGIWGKWRVCVDYTDLNKACPKDNFPLPRIDQLVDSTSGNQLLSFMDAYSGYNQIMMHEDDKAKTSFIIERGTYCYKVMPFGLKNAGATYQRLVNKIFKEQIGKTMEVYVDDMLVKAPKRADHIRNLAESFSLLRQYRMKLNPSKCTFGVSSGRFLGYLVTQRGIEAHPRQIKAILEMKSPSTVKEIQSLTGRAAALNRFLSRSTDKYRPFFKTLKKGQRDKWDEECEVAFQNLKTYLTSPPMLSKPVPGEDLFVYLAVSNSAISLALIREELGAQHPVFYTSKALLDAETRYPKLEKLILALVVSARKLRPYYQAHRVIVVTDFPLRSILHSPDASQRLMKWAIELSQYDLLYRPKTAIKAQALADFEAEFTPSAEKEKLLRVDGALNQKGAGAGVVITTPDGTLLEQAITLGFPASNNEAEYEALLAGLRLAKELAIKKLAIYSDSQLIKNQASGEYMAKHPKMILYLDKVQELLKAFPTFTIQQVPRAENTHAEALASLGSALFTQFRRSIPVEHLDRPSIEEIELIDTMQIDEDPSWQDPIIDYLTNGNLPTDKSEARKVQQKAARYYTLGNKLIRRSYFGPHLTCIKYPQTLEVLCKIHDDECDNHSGGRSLTQKALNISYFWPTMRHDSAEYVNKCDRCQRYKPIPNLPAEVYHPQNSP</sequence>
<gene>
    <name evidence="2" type="ORF">L3X38_003230</name>
</gene>
<reference evidence="2 3" key="1">
    <citation type="journal article" date="2022" name="G3 (Bethesda)">
        <title>Whole-genome sequence and methylome profiling of the almond [Prunus dulcis (Mill.) D.A. Webb] cultivar 'Nonpareil'.</title>
        <authorList>
            <person name="D'Amico-Willman K.M."/>
            <person name="Ouma W.Z."/>
            <person name="Meulia T."/>
            <person name="Sideli G.M."/>
            <person name="Gradziel T.M."/>
            <person name="Fresnedo-Ramirez J."/>
        </authorList>
    </citation>
    <scope>NUCLEOTIDE SEQUENCE [LARGE SCALE GENOMIC DNA]</scope>
    <source>
        <strain evidence="2">Clone GOH B32 T37-40</strain>
    </source>
</reference>
<dbReference type="InterPro" id="IPR000477">
    <property type="entry name" value="RT_dom"/>
</dbReference>
<dbReference type="CDD" id="cd01647">
    <property type="entry name" value="RT_LTR"/>
    <property type="match status" value="1"/>
</dbReference>
<dbReference type="Pfam" id="PF17919">
    <property type="entry name" value="RT_RNaseH_2"/>
    <property type="match status" value="1"/>
</dbReference>
<dbReference type="InterPro" id="IPR043128">
    <property type="entry name" value="Rev_trsase/Diguanyl_cyclase"/>
</dbReference>
<keyword evidence="3" id="KW-1185">Reference proteome</keyword>
<dbReference type="PANTHER" id="PTHR48475">
    <property type="entry name" value="RIBONUCLEASE H"/>
    <property type="match status" value="1"/>
</dbReference>
<dbReference type="SUPFAM" id="SSF56672">
    <property type="entry name" value="DNA/RNA polymerases"/>
    <property type="match status" value="1"/>
</dbReference>
<dbReference type="CDD" id="cd09279">
    <property type="entry name" value="RNase_HI_like"/>
    <property type="match status" value="1"/>
</dbReference>
<evidence type="ECO:0000313" key="2">
    <source>
        <dbReference type="EMBL" id="KAI5350339.1"/>
    </source>
</evidence>
<accession>A0AAD4ZLN5</accession>
<dbReference type="SUPFAM" id="SSF53098">
    <property type="entry name" value="Ribonuclease H-like"/>
    <property type="match status" value="1"/>
</dbReference>
<dbReference type="GO" id="GO:0003676">
    <property type="term" value="F:nucleic acid binding"/>
    <property type="evidence" value="ECO:0007669"/>
    <property type="project" value="InterPro"/>
</dbReference>
<proteinExistence type="predicted"/>